<comment type="caution">
    <text evidence="5">The sequence shown here is derived from an EMBL/GenBank/DDBJ whole genome shotgun (WGS) entry which is preliminary data.</text>
</comment>
<feature type="repeat" description="TPR" evidence="3">
    <location>
        <begin position="12"/>
        <end position="45"/>
    </location>
</feature>
<keyword evidence="2 3" id="KW-0802">TPR repeat</keyword>
<dbReference type="SMART" id="SM00028">
    <property type="entry name" value="TPR"/>
    <property type="match status" value="6"/>
</dbReference>
<name>A0A367UCD0_9PROT</name>
<dbReference type="Pfam" id="PF13649">
    <property type="entry name" value="Methyltransf_25"/>
    <property type="match status" value="1"/>
</dbReference>
<dbReference type="Pfam" id="PF12895">
    <property type="entry name" value="ANAPC3"/>
    <property type="match status" value="1"/>
</dbReference>
<dbReference type="InterPro" id="IPR051685">
    <property type="entry name" value="Ycf3/AcsC/BcsC/TPR_MFPF"/>
</dbReference>
<feature type="repeat" description="TPR" evidence="3">
    <location>
        <begin position="114"/>
        <end position="147"/>
    </location>
</feature>
<dbReference type="AlphaFoldDB" id="A0A367UCD0"/>
<proteinExistence type="predicted"/>
<dbReference type="PANTHER" id="PTHR44943">
    <property type="entry name" value="CELLULOSE SYNTHASE OPERON PROTEIN C"/>
    <property type="match status" value="1"/>
</dbReference>
<keyword evidence="1" id="KW-0677">Repeat</keyword>
<accession>A0A367UCD0</accession>
<dbReference type="InterPro" id="IPR011990">
    <property type="entry name" value="TPR-like_helical_dom_sf"/>
</dbReference>
<evidence type="ECO:0000256" key="1">
    <source>
        <dbReference type="ARBA" id="ARBA00022737"/>
    </source>
</evidence>
<reference evidence="5 6" key="1">
    <citation type="submission" date="2014-07" db="EMBL/GenBank/DDBJ databases">
        <title>Draft genome sequence of Thalassospira xianhensis P-4 (MCCC 1A02616).</title>
        <authorList>
            <person name="Lai Q."/>
            <person name="Shao Z."/>
        </authorList>
    </citation>
    <scope>NUCLEOTIDE SEQUENCE [LARGE SCALE GENOMIC DNA]</scope>
    <source>
        <strain evidence="5 6">MCCC 1A02616</strain>
    </source>
</reference>
<dbReference type="InterPro" id="IPR029063">
    <property type="entry name" value="SAM-dependent_MTases_sf"/>
</dbReference>
<evidence type="ECO:0000313" key="5">
    <source>
        <dbReference type="EMBL" id="RCK05343.1"/>
    </source>
</evidence>
<dbReference type="RefSeq" id="WP_114122462.1">
    <property type="nucleotide sequence ID" value="NZ_JPWA01000017.1"/>
</dbReference>
<dbReference type="Gene3D" id="1.25.40.10">
    <property type="entry name" value="Tetratricopeptide repeat domain"/>
    <property type="match status" value="2"/>
</dbReference>
<evidence type="ECO:0000256" key="2">
    <source>
        <dbReference type="ARBA" id="ARBA00022803"/>
    </source>
</evidence>
<dbReference type="Pfam" id="PF00515">
    <property type="entry name" value="TPR_1"/>
    <property type="match status" value="1"/>
</dbReference>
<dbReference type="SUPFAM" id="SSF48452">
    <property type="entry name" value="TPR-like"/>
    <property type="match status" value="1"/>
</dbReference>
<feature type="repeat" description="TPR" evidence="3">
    <location>
        <begin position="46"/>
        <end position="79"/>
    </location>
</feature>
<evidence type="ECO:0000259" key="4">
    <source>
        <dbReference type="Pfam" id="PF13649"/>
    </source>
</evidence>
<sequence length="739" mass="83862">MAKGNGTSNLTLEQVLQMGLNHQRAGRVSDAIILYQKILKMIPNQPEALHLMGLCHHQKGNHRKAIELMRKSLKGAANNPVVHNNLAVSLAAANDPKAAEEHYRTSIRINPSYTEAHSNLAALLGNREGFAEAIEHYKIALKHNPTHFASHKGLGNALSRQSKPTEALNHYKAALQLNPHDADLQTDTGIALKLLGRVEDAIRHHTNARRLDKSENRHFFSFANTLEGCQLKSGNQELEETLLEMLVSDEITPGGLAVPVMSVLMLKDEFRAIIERYEDRQSRPDRVDPDDLERLNAEPLFLRLLNIVPFSNAQFEFALTAIRRALLLDPPAKLADHLPFLATLAAQCFNNEYVYILDQDERAALIKREQAIKDNLAAGKNPAPEEVAVLCCYRALIDYDWATDLETATWPDEMRDVIRRQRDEPLQERELRKKIPNLTGIEDKVSQIVRAQYEENPYPRWIHAGISKTGRPVGDLLRSNPLLMDLGDYVTPEKPEILVAGCGTGQHSLHTATRFSDVRVLAVDLSLASLAYAQRQTENLGIRNIEFGQADILQLENMDRTFDVVECSGVLHHMDDPMAGWRVLERILRPGGLMRIGLYSELARQDIVAARDYIAQKGYGTGADDIRQCRQDILSGDEELAFKPGIRSDFYSLSACRDLIFHVQEHRFTLLQIRECLDELGLEFIDFELRPQHHFTAKRTEINSKFKGNERLVPWNKFEHEFPNTFTNMYQFWCRKPKS</sequence>
<evidence type="ECO:0000256" key="3">
    <source>
        <dbReference type="PROSITE-ProRule" id="PRU00339"/>
    </source>
</evidence>
<dbReference type="CDD" id="cd02440">
    <property type="entry name" value="AdoMet_MTases"/>
    <property type="match status" value="1"/>
</dbReference>
<feature type="repeat" description="TPR" evidence="3">
    <location>
        <begin position="148"/>
        <end position="181"/>
    </location>
</feature>
<dbReference type="InterPro" id="IPR019734">
    <property type="entry name" value="TPR_rpt"/>
</dbReference>
<dbReference type="PANTHER" id="PTHR44943:SF8">
    <property type="entry name" value="TPR REPEAT-CONTAINING PROTEIN MJ0263"/>
    <property type="match status" value="1"/>
</dbReference>
<dbReference type="Proteomes" id="UP000252419">
    <property type="component" value="Unassembled WGS sequence"/>
</dbReference>
<dbReference type="InterPro" id="IPR041698">
    <property type="entry name" value="Methyltransf_25"/>
</dbReference>
<dbReference type="Gene3D" id="3.40.50.150">
    <property type="entry name" value="Vaccinia Virus protein VP39"/>
    <property type="match status" value="1"/>
</dbReference>
<feature type="domain" description="Methyltransferase" evidence="4">
    <location>
        <begin position="497"/>
        <end position="592"/>
    </location>
</feature>
<dbReference type="PROSITE" id="PS50005">
    <property type="entry name" value="TPR"/>
    <property type="match status" value="4"/>
</dbReference>
<organism evidence="5 6">
    <name type="scientific">Thalassospira xianhensis MCCC 1A02616</name>
    <dbReference type="NCBI Taxonomy" id="1177929"/>
    <lineage>
        <taxon>Bacteria</taxon>
        <taxon>Pseudomonadati</taxon>
        <taxon>Pseudomonadota</taxon>
        <taxon>Alphaproteobacteria</taxon>
        <taxon>Rhodospirillales</taxon>
        <taxon>Thalassospiraceae</taxon>
        <taxon>Thalassospira</taxon>
    </lineage>
</organism>
<evidence type="ECO:0000313" key="6">
    <source>
        <dbReference type="Proteomes" id="UP000252419"/>
    </source>
</evidence>
<gene>
    <name evidence="5" type="ORF">TH5_15000</name>
</gene>
<dbReference type="SUPFAM" id="SSF53335">
    <property type="entry name" value="S-adenosyl-L-methionine-dependent methyltransferases"/>
    <property type="match status" value="1"/>
</dbReference>
<protein>
    <recommendedName>
        <fullName evidence="4">Methyltransferase domain-containing protein</fullName>
    </recommendedName>
</protein>
<keyword evidence="6" id="KW-1185">Reference proteome</keyword>
<dbReference type="EMBL" id="JPWA01000017">
    <property type="protein sequence ID" value="RCK05343.1"/>
    <property type="molecule type" value="Genomic_DNA"/>
</dbReference>